<evidence type="ECO:0000313" key="9">
    <source>
        <dbReference type="EMBL" id="KAK5086889.1"/>
    </source>
</evidence>
<dbReference type="SMART" id="SM00734">
    <property type="entry name" value="ZnF_Rad18"/>
    <property type="match status" value="1"/>
</dbReference>
<evidence type="ECO:0000313" key="10">
    <source>
        <dbReference type="Proteomes" id="UP001309876"/>
    </source>
</evidence>
<evidence type="ECO:0000256" key="1">
    <source>
        <dbReference type="ARBA" id="ARBA00022723"/>
    </source>
</evidence>
<keyword evidence="1" id="KW-0479">Metal-binding</keyword>
<dbReference type="Proteomes" id="UP001309876">
    <property type="component" value="Unassembled WGS sequence"/>
</dbReference>
<accession>A0AAN7T2B0</accession>
<evidence type="ECO:0000256" key="4">
    <source>
        <dbReference type="ARBA" id="ARBA00022833"/>
    </source>
</evidence>
<proteinExistence type="predicted"/>
<keyword evidence="2 6" id="KW-0227">DNA damage</keyword>
<dbReference type="AlphaFoldDB" id="A0AAN7T2B0"/>
<evidence type="ECO:0000256" key="2">
    <source>
        <dbReference type="ARBA" id="ARBA00022763"/>
    </source>
</evidence>
<dbReference type="PROSITE" id="PS51908">
    <property type="entry name" value="ZF_UBZ4"/>
    <property type="match status" value="1"/>
</dbReference>
<evidence type="ECO:0000256" key="5">
    <source>
        <dbReference type="ARBA" id="ARBA00023204"/>
    </source>
</evidence>
<keyword evidence="3 6" id="KW-0863">Zinc-finger</keyword>
<feature type="region of interest" description="Disordered" evidence="7">
    <location>
        <begin position="150"/>
        <end position="173"/>
    </location>
</feature>
<dbReference type="GO" id="GO:0003677">
    <property type="term" value="F:DNA binding"/>
    <property type="evidence" value="ECO:0007669"/>
    <property type="project" value="InterPro"/>
</dbReference>
<comment type="caution">
    <text evidence="9">The sequence shown here is derived from an EMBL/GenBank/DDBJ whole genome shotgun (WGS) entry which is preliminary data.</text>
</comment>
<protein>
    <recommendedName>
        <fullName evidence="8">UBZ4-type domain-containing protein</fullName>
    </recommendedName>
</protein>
<keyword evidence="10" id="KW-1185">Reference proteome</keyword>
<keyword evidence="5 6" id="KW-0234">DNA repair</keyword>
<reference evidence="9 10" key="1">
    <citation type="submission" date="2023-08" db="EMBL/GenBank/DDBJ databases">
        <title>Black Yeasts Isolated from many extreme environments.</title>
        <authorList>
            <person name="Coleine C."/>
            <person name="Stajich J.E."/>
            <person name="Selbmann L."/>
        </authorList>
    </citation>
    <scope>NUCLEOTIDE SEQUENCE [LARGE SCALE GENOMIC DNA]</scope>
    <source>
        <strain evidence="9 10">CCFEE 5910</strain>
    </source>
</reference>
<gene>
    <name evidence="9" type="ORF">LTR05_004059</name>
</gene>
<dbReference type="InterPro" id="IPR006642">
    <property type="entry name" value="Rad18_UBZ4"/>
</dbReference>
<sequence length="290" mass="32889">MSDQNQEARNLVPCPYCNQLVEERLVNAHLDTCVVVDEKQDQPKKIKLVFKPASSAPSPKISLRLLAKKFTQATKAICDCNEYLLKFQKESEHNPAILDDEKLIATQAILAEAEIHREGLLRRATCLSQQGKIEFTKIAQQEMLKLNTQTWDDESAAEESEPEESKPPAQPFQVPTWLSSSTSGVETRTFQSGYMDRHVLAGRYGRKMQNLADQALRPDLRIYRGDDGKAELAKVRAAYTQAMTLVADQEDLAKNEELMAVEAATSTRSRRKDEVGRNWREEFPGWYAEE</sequence>
<evidence type="ECO:0000256" key="3">
    <source>
        <dbReference type="ARBA" id="ARBA00022771"/>
    </source>
</evidence>
<dbReference type="GO" id="GO:0006281">
    <property type="term" value="P:DNA repair"/>
    <property type="evidence" value="ECO:0007669"/>
    <property type="project" value="UniProtKB-KW"/>
</dbReference>
<evidence type="ECO:0000259" key="8">
    <source>
        <dbReference type="PROSITE" id="PS51908"/>
    </source>
</evidence>
<keyword evidence="4" id="KW-0862">Zinc</keyword>
<dbReference type="GO" id="GO:0008270">
    <property type="term" value="F:zinc ion binding"/>
    <property type="evidence" value="ECO:0007669"/>
    <property type="project" value="UniProtKB-KW"/>
</dbReference>
<dbReference type="EMBL" id="JAVRRJ010000003">
    <property type="protein sequence ID" value="KAK5086889.1"/>
    <property type="molecule type" value="Genomic_DNA"/>
</dbReference>
<name>A0AAN7T2B0_9EURO</name>
<feature type="domain" description="UBZ4-type" evidence="8">
    <location>
        <begin position="11"/>
        <end position="38"/>
    </location>
</feature>
<dbReference type="Gene3D" id="3.30.160.60">
    <property type="entry name" value="Classic Zinc Finger"/>
    <property type="match status" value="1"/>
</dbReference>
<organism evidence="9 10">
    <name type="scientific">Lithohypha guttulata</name>
    <dbReference type="NCBI Taxonomy" id="1690604"/>
    <lineage>
        <taxon>Eukaryota</taxon>
        <taxon>Fungi</taxon>
        <taxon>Dikarya</taxon>
        <taxon>Ascomycota</taxon>
        <taxon>Pezizomycotina</taxon>
        <taxon>Eurotiomycetes</taxon>
        <taxon>Chaetothyriomycetidae</taxon>
        <taxon>Chaetothyriales</taxon>
        <taxon>Trichomeriaceae</taxon>
        <taxon>Lithohypha</taxon>
    </lineage>
</organism>
<feature type="compositionally biased region" description="Acidic residues" evidence="7">
    <location>
        <begin position="151"/>
        <end position="162"/>
    </location>
</feature>
<evidence type="ECO:0000256" key="6">
    <source>
        <dbReference type="PROSITE-ProRule" id="PRU01256"/>
    </source>
</evidence>
<evidence type="ECO:0000256" key="7">
    <source>
        <dbReference type="SAM" id="MobiDB-lite"/>
    </source>
</evidence>